<name>B9SF19_RICCO</name>
<dbReference type="PANTHER" id="PTHR47723">
    <property type="entry name" value="OS05G0353850 PROTEIN"/>
    <property type="match status" value="1"/>
</dbReference>
<dbReference type="InterPro" id="IPR012337">
    <property type="entry name" value="RNaseH-like_sf"/>
</dbReference>
<feature type="domain" description="RNase H type-1" evidence="1">
    <location>
        <begin position="6"/>
        <end position="112"/>
    </location>
</feature>
<dbReference type="Proteomes" id="UP000008311">
    <property type="component" value="Unassembled WGS sequence"/>
</dbReference>
<sequence>MQEDISFVVRDSVGNALLVGAKRVVMQCSSTVAEACSMRWALETIKACGIRILEVESDSKALVEGLNDNTCPELHEELLVQDTRAVAKDLDVKSFTFTRCSANKVAHKLAHYVHDSCMETLKTCSLTTTRELWGPA</sequence>
<dbReference type="PANTHER" id="PTHR47723:SF23">
    <property type="entry name" value="REVERSE TRANSCRIPTASE-LIKE PROTEIN"/>
    <property type="match status" value="1"/>
</dbReference>
<dbReference type="SUPFAM" id="SSF53098">
    <property type="entry name" value="Ribonuclease H-like"/>
    <property type="match status" value="1"/>
</dbReference>
<dbReference type="InterPro" id="IPR002156">
    <property type="entry name" value="RNaseH_domain"/>
</dbReference>
<dbReference type="InParanoid" id="B9SF19"/>
<dbReference type="EMBL" id="EQ973941">
    <property type="protein sequence ID" value="EEF37796.1"/>
    <property type="molecule type" value="Genomic_DNA"/>
</dbReference>
<dbReference type="InterPro" id="IPR036397">
    <property type="entry name" value="RNaseH_sf"/>
</dbReference>
<evidence type="ECO:0000259" key="1">
    <source>
        <dbReference type="Pfam" id="PF13456"/>
    </source>
</evidence>
<dbReference type="Pfam" id="PF13456">
    <property type="entry name" value="RVT_3"/>
    <property type="match status" value="1"/>
</dbReference>
<protein>
    <recommendedName>
        <fullName evidence="1">RNase H type-1 domain-containing protein</fullName>
    </recommendedName>
</protein>
<dbReference type="AlphaFoldDB" id="B9SF19"/>
<dbReference type="InterPro" id="IPR044730">
    <property type="entry name" value="RNase_H-like_dom_plant"/>
</dbReference>
<dbReference type="GO" id="GO:0004523">
    <property type="term" value="F:RNA-DNA hybrid ribonuclease activity"/>
    <property type="evidence" value="ECO:0007669"/>
    <property type="project" value="InterPro"/>
</dbReference>
<proteinExistence type="predicted"/>
<dbReference type="Gene3D" id="3.30.420.10">
    <property type="entry name" value="Ribonuclease H-like superfamily/Ribonuclease H"/>
    <property type="match status" value="1"/>
</dbReference>
<organism evidence="2 3">
    <name type="scientific">Ricinus communis</name>
    <name type="common">Castor bean</name>
    <dbReference type="NCBI Taxonomy" id="3988"/>
    <lineage>
        <taxon>Eukaryota</taxon>
        <taxon>Viridiplantae</taxon>
        <taxon>Streptophyta</taxon>
        <taxon>Embryophyta</taxon>
        <taxon>Tracheophyta</taxon>
        <taxon>Spermatophyta</taxon>
        <taxon>Magnoliopsida</taxon>
        <taxon>eudicotyledons</taxon>
        <taxon>Gunneridae</taxon>
        <taxon>Pentapetalae</taxon>
        <taxon>rosids</taxon>
        <taxon>fabids</taxon>
        <taxon>Malpighiales</taxon>
        <taxon>Euphorbiaceae</taxon>
        <taxon>Acalyphoideae</taxon>
        <taxon>Acalypheae</taxon>
        <taxon>Ricinus</taxon>
    </lineage>
</organism>
<dbReference type="GO" id="GO:0003676">
    <property type="term" value="F:nucleic acid binding"/>
    <property type="evidence" value="ECO:0007669"/>
    <property type="project" value="InterPro"/>
</dbReference>
<accession>B9SF19</accession>
<gene>
    <name evidence="2" type="ORF">RCOM_1212600</name>
</gene>
<dbReference type="InterPro" id="IPR053151">
    <property type="entry name" value="RNase_H-like"/>
</dbReference>
<dbReference type="CDD" id="cd06222">
    <property type="entry name" value="RNase_H_like"/>
    <property type="match status" value="1"/>
</dbReference>
<evidence type="ECO:0000313" key="2">
    <source>
        <dbReference type="EMBL" id="EEF37796.1"/>
    </source>
</evidence>
<keyword evidence="3" id="KW-1185">Reference proteome</keyword>
<evidence type="ECO:0000313" key="3">
    <source>
        <dbReference type="Proteomes" id="UP000008311"/>
    </source>
</evidence>
<reference evidence="3" key="1">
    <citation type="journal article" date="2010" name="Nat. Biotechnol.">
        <title>Draft genome sequence of the oilseed species Ricinus communis.</title>
        <authorList>
            <person name="Chan A.P."/>
            <person name="Crabtree J."/>
            <person name="Zhao Q."/>
            <person name="Lorenzi H."/>
            <person name="Orvis J."/>
            <person name="Puiu D."/>
            <person name="Melake-Berhan A."/>
            <person name="Jones K.M."/>
            <person name="Redman J."/>
            <person name="Chen G."/>
            <person name="Cahoon E.B."/>
            <person name="Gedil M."/>
            <person name="Stanke M."/>
            <person name="Haas B.J."/>
            <person name="Wortman J.R."/>
            <person name="Fraser-Liggett C.M."/>
            <person name="Ravel J."/>
            <person name="Rabinowicz P.D."/>
        </authorList>
    </citation>
    <scope>NUCLEOTIDE SEQUENCE [LARGE SCALE GENOMIC DNA]</scope>
    <source>
        <strain evidence="3">cv. Hale</strain>
    </source>
</reference>